<gene>
    <name evidence="1" type="ORF">Athens101428_753</name>
</gene>
<evidence type="ECO:0000313" key="1">
    <source>
        <dbReference type="EMBL" id="TSC93092.1"/>
    </source>
</evidence>
<dbReference type="InterPro" id="IPR029063">
    <property type="entry name" value="SAM-dependent_MTases_sf"/>
</dbReference>
<evidence type="ECO:0000313" key="2">
    <source>
        <dbReference type="Proteomes" id="UP000316495"/>
    </source>
</evidence>
<reference evidence="1 2" key="1">
    <citation type="submission" date="2017-07" db="EMBL/GenBank/DDBJ databases">
        <title>Mechanisms for carbon and nitrogen cycling indicate functional differentiation within the Candidate Phyla Radiation.</title>
        <authorList>
            <person name="Danczak R.E."/>
            <person name="Johnston M.D."/>
            <person name="Kenah C."/>
            <person name="Slattery M."/>
            <person name="Wrighton K.C."/>
            <person name="Wilkins M.J."/>
        </authorList>
    </citation>
    <scope>NUCLEOTIDE SEQUENCE [LARGE SCALE GENOMIC DNA]</scope>
    <source>
        <strain evidence="1">Athens1014_28</strain>
    </source>
</reference>
<feature type="non-terminal residue" evidence="1">
    <location>
        <position position="1"/>
    </location>
</feature>
<dbReference type="Proteomes" id="UP000316495">
    <property type="component" value="Unassembled WGS sequence"/>
</dbReference>
<comment type="caution">
    <text evidence="1">The sequence shown here is derived from an EMBL/GenBank/DDBJ whole genome shotgun (WGS) entry which is preliminary data.</text>
</comment>
<dbReference type="Gene3D" id="3.40.50.150">
    <property type="entry name" value="Vaccinia Virus protein VP39"/>
    <property type="match status" value="1"/>
</dbReference>
<name>A0A554LJQ1_9BACT</name>
<dbReference type="AlphaFoldDB" id="A0A554LJQ1"/>
<accession>A0A554LJQ1</accession>
<sequence length="50" mass="5723">EIIYQLRIGGKMIIPVGNSIYEIKKEKSGFKSVEHFGFVFVPLKNPKEVN</sequence>
<proteinExistence type="predicted"/>
<dbReference type="EMBL" id="VMGN01000054">
    <property type="protein sequence ID" value="TSC93092.1"/>
    <property type="molecule type" value="Genomic_DNA"/>
</dbReference>
<organism evidence="1 2">
    <name type="scientific">Candidatus Berkelbacteria bacterium Athens1014_28</name>
    <dbReference type="NCBI Taxonomy" id="2017145"/>
    <lineage>
        <taxon>Bacteria</taxon>
        <taxon>Candidatus Berkelbacteria</taxon>
    </lineage>
</organism>
<protein>
    <recommendedName>
        <fullName evidence="3">Protein-L-isoaspartate O-methyltransferase</fullName>
    </recommendedName>
</protein>
<evidence type="ECO:0008006" key="3">
    <source>
        <dbReference type="Google" id="ProtNLM"/>
    </source>
</evidence>